<gene>
    <name evidence="1" type="ORF">WYH_01235</name>
</gene>
<accession>A0A0F7KU18</accession>
<dbReference type="PATRIC" id="fig|1267766.3.peg.1245"/>
<dbReference type="Proteomes" id="UP000034392">
    <property type="component" value="Chromosome"/>
</dbReference>
<dbReference type="GO" id="GO:0016491">
    <property type="term" value="F:oxidoreductase activity"/>
    <property type="evidence" value="ECO:0007669"/>
    <property type="project" value="InterPro"/>
</dbReference>
<dbReference type="EMBL" id="CP011452">
    <property type="protein sequence ID" value="AKH42280.1"/>
    <property type="molecule type" value="Genomic_DNA"/>
</dbReference>
<keyword evidence="2" id="KW-1185">Reference proteome</keyword>
<sequence length="232" mass="25738">MTGKPRISVDIWSDIMCPWCAIGYTQFARAIDLLDGEMEVETRWMPFELAPDMPQEGKSQAQHLADVYKRTPDEVARMRGQIEQVAERVGFPMVFDGPEGEPGMTWNTFEAHKLLRWALAEQGPAAQTRLKLALLRAHFQQRRPVGQRETLLAIAGEEGFDTAGAAQALDDEALAIAVRLEEKRGLEAGINSVPSFVINGRYLVQGAREPEEYANMLRKAAVMAAGGEVRNA</sequence>
<organism evidence="1 2">
    <name type="scientific">Croceibacterium atlanticum</name>
    <dbReference type="NCBI Taxonomy" id="1267766"/>
    <lineage>
        <taxon>Bacteria</taxon>
        <taxon>Pseudomonadati</taxon>
        <taxon>Pseudomonadota</taxon>
        <taxon>Alphaproteobacteria</taxon>
        <taxon>Sphingomonadales</taxon>
        <taxon>Erythrobacteraceae</taxon>
        <taxon>Croceibacterium</taxon>
    </lineage>
</organism>
<dbReference type="STRING" id="1267766.WYH_01235"/>
<proteinExistence type="predicted"/>
<evidence type="ECO:0000313" key="1">
    <source>
        <dbReference type="EMBL" id="AKH42280.1"/>
    </source>
</evidence>
<dbReference type="Pfam" id="PF01323">
    <property type="entry name" value="DSBA"/>
    <property type="match status" value="1"/>
</dbReference>
<name>A0A0F7KU18_9SPHN</name>
<protein>
    <submittedName>
        <fullName evidence="1">DSBA-like thioredoxin domain protein</fullName>
    </submittedName>
</protein>
<dbReference type="OrthoDB" id="9799122at2"/>
<evidence type="ECO:0000313" key="2">
    <source>
        <dbReference type="Proteomes" id="UP000034392"/>
    </source>
</evidence>
<dbReference type="PANTHER" id="PTHR13887:SF41">
    <property type="entry name" value="THIOREDOXIN SUPERFAMILY PROTEIN"/>
    <property type="match status" value="1"/>
</dbReference>
<reference evidence="1" key="1">
    <citation type="submission" date="2015-05" db="EMBL/GenBank/DDBJ databases">
        <title>The complete genome of Altererythrobacter atlanticus strain 26DY36.</title>
        <authorList>
            <person name="Wu Y.-H."/>
            <person name="Cheng H."/>
            <person name="Wu X.-W."/>
        </authorList>
    </citation>
    <scope>NUCLEOTIDE SEQUENCE [LARGE SCALE GENOMIC DNA]</scope>
    <source>
        <strain evidence="1">26DY36</strain>
    </source>
</reference>
<dbReference type="SUPFAM" id="SSF52833">
    <property type="entry name" value="Thioredoxin-like"/>
    <property type="match status" value="1"/>
</dbReference>
<dbReference type="InterPro" id="IPR001853">
    <property type="entry name" value="DSBA-like_thioredoxin_dom"/>
</dbReference>
<dbReference type="InterPro" id="IPR036249">
    <property type="entry name" value="Thioredoxin-like_sf"/>
</dbReference>
<dbReference type="AlphaFoldDB" id="A0A0F7KU18"/>
<dbReference type="PANTHER" id="PTHR13887">
    <property type="entry name" value="GLUTATHIONE S-TRANSFERASE KAPPA"/>
    <property type="match status" value="1"/>
</dbReference>
<dbReference type="RefSeq" id="WP_046903132.1">
    <property type="nucleotide sequence ID" value="NZ_CP011452.2"/>
</dbReference>
<dbReference type="Gene3D" id="3.40.30.10">
    <property type="entry name" value="Glutaredoxin"/>
    <property type="match status" value="1"/>
</dbReference>
<dbReference type="KEGG" id="aay:WYH_01235"/>
<dbReference type="CDD" id="cd03024">
    <property type="entry name" value="DsbA_FrnE"/>
    <property type="match status" value="1"/>
</dbReference>